<accession>A0ABP4PH83</accession>
<dbReference type="CDD" id="cd00592">
    <property type="entry name" value="HTH_MerR-like"/>
    <property type="match status" value="1"/>
</dbReference>
<protein>
    <submittedName>
        <fullName evidence="3">MerR family transcriptional regulator</fullName>
    </submittedName>
</protein>
<organism evidence="3 4">
    <name type="scientific">Kribbella karoonensis</name>
    <dbReference type="NCBI Taxonomy" id="324851"/>
    <lineage>
        <taxon>Bacteria</taxon>
        <taxon>Bacillati</taxon>
        <taxon>Actinomycetota</taxon>
        <taxon>Actinomycetes</taxon>
        <taxon>Propionibacteriales</taxon>
        <taxon>Kribbellaceae</taxon>
        <taxon>Kribbella</taxon>
    </lineage>
</organism>
<dbReference type="PANTHER" id="PTHR30204:SF98">
    <property type="entry name" value="HTH-TYPE TRANSCRIPTIONAL REGULATOR ADHR"/>
    <property type="match status" value="1"/>
</dbReference>
<evidence type="ECO:0000256" key="1">
    <source>
        <dbReference type="ARBA" id="ARBA00023125"/>
    </source>
</evidence>
<keyword evidence="1" id="KW-0238">DNA-binding</keyword>
<reference evidence="4" key="1">
    <citation type="journal article" date="2019" name="Int. J. Syst. Evol. Microbiol.">
        <title>The Global Catalogue of Microorganisms (GCM) 10K type strain sequencing project: providing services to taxonomists for standard genome sequencing and annotation.</title>
        <authorList>
            <consortium name="The Broad Institute Genomics Platform"/>
            <consortium name="The Broad Institute Genome Sequencing Center for Infectious Disease"/>
            <person name="Wu L."/>
            <person name="Ma J."/>
        </authorList>
    </citation>
    <scope>NUCLEOTIDE SEQUENCE [LARGE SCALE GENOMIC DNA]</scope>
    <source>
        <strain evidence="4">JCM 14304</strain>
    </source>
</reference>
<dbReference type="InterPro" id="IPR000551">
    <property type="entry name" value="MerR-type_HTH_dom"/>
</dbReference>
<dbReference type="PROSITE" id="PS50937">
    <property type="entry name" value="HTH_MERR_2"/>
    <property type="match status" value="1"/>
</dbReference>
<name>A0ABP4PH83_9ACTN</name>
<gene>
    <name evidence="3" type="ORF">GCM10009742_27030</name>
</gene>
<feature type="domain" description="HTH merR-type" evidence="2">
    <location>
        <begin position="9"/>
        <end position="74"/>
    </location>
</feature>
<dbReference type="EMBL" id="BAAAND010000004">
    <property type="protein sequence ID" value="GAA1581106.1"/>
    <property type="molecule type" value="Genomic_DNA"/>
</dbReference>
<evidence type="ECO:0000259" key="2">
    <source>
        <dbReference type="PROSITE" id="PS50937"/>
    </source>
</evidence>
<dbReference type="RefSeq" id="WP_344190739.1">
    <property type="nucleotide sequence ID" value="NZ_BAAAND010000004.1"/>
</dbReference>
<sequence>MKPNADSRSIGDLAASFGLEPHVLRHWEAMGLLSPARTSGRRVYGDADAYRVSAILRGKAAGLSLDQLRNLITATDPAQRIEALQAHQQELQRKAAAIEQALSMIGSVLACTHEDFTECPNFRAAVAHS</sequence>
<evidence type="ECO:0000313" key="4">
    <source>
        <dbReference type="Proteomes" id="UP001500190"/>
    </source>
</evidence>
<dbReference type="SUPFAM" id="SSF46955">
    <property type="entry name" value="Putative DNA-binding domain"/>
    <property type="match status" value="1"/>
</dbReference>
<dbReference type="SMART" id="SM00422">
    <property type="entry name" value="HTH_MERR"/>
    <property type="match status" value="1"/>
</dbReference>
<proteinExistence type="predicted"/>
<dbReference type="InterPro" id="IPR047057">
    <property type="entry name" value="MerR_fam"/>
</dbReference>
<dbReference type="Proteomes" id="UP001500190">
    <property type="component" value="Unassembled WGS sequence"/>
</dbReference>
<dbReference type="Pfam" id="PF13411">
    <property type="entry name" value="MerR_1"/>
    <property type="match status" value="1"/>
</dbReference>
<comment type="caution">
    <text evidence="3">The sequence shown here is derived from an EMBL/GenBank/DDBJ whole genome shotgun (WGS) entry which is preliminary data.</text>
</comment>
<evidence type="ECO:0000313" key="3">
    <source>
        <dbReference type="EMBL" id="GAA1581106.1"/>
    </source>
</evidence>
<dbReference type="Gene3D" id="1.10.1660.10">
    <property type="match status" value="1"/>
</dbReference>
<dbReference type="InterPro" id="IPR009061">
    <property type="entry name" value="DNA-bd_dom_put_sf"/>
</dbReference>
<dbReference type="PANTHER" id="PTHR30204">
    <property type="entry name" value="REDOX-CYCLING DRUG-SENSING TRANSCRIPTIONAL ACTIVATOR SOXR"/>
    <property type="match status" value="1"/>
</dbReference>
<keyword evidence="4" id="KW-1185">Reference proteome</keyword>